<evidence type="ECO:0000256" key="12">
    <source>
        <dbReference type="ARBA" id="ARBA00023212"/>
    </source>
</evidence>
<dbReference type="GO" id="GO:0005096">
    <property type="term" value="F:GTPase activator activity"/>
    <property type="evidence" value="ECO:0007669"/>
    <property type="project" value="UniProtKB-KW"/>
</dbReference>
<dbReference type="GO" id="GO:0005819">
    <property type="term" value="C:spindle"/>
    <property type="evidence" value="ECO:0007669"/>
    <property type="project" value="UniProtKB-SubCell"/>
</dbReference>
<evidence type="ECO:0000256" key="13">
    <source>
        <dbReference type="ARBA" id="ARBA00023228"/>
    </source>
</evidence>
<dbReference type="InterPro" id="IPR037520">
    <property type="entry name" value="Folliculin/SMCR8_longin"/>
</dbReference>
<dbReference type="Gene3D" id="3.40.50.12430">
    <property type="match status" value="1"/>
</dbReference>
<dbReference type="GO" id="GO:1904263">
    <property type="term" value="P:positive regulation of TORC1 signaling"/>
    <property type="evidence" value="ECO:0007669"/>
    <property type="project" value="TreeGrafter"/>
</dbReference>
<dbReference type="GO" id="GO:0005765">
    <property type="term" value="C:lysosomal membrane"/>
    <property type="evidence" value="ECO:0007669"/>
    <property type="project" value="UniProtKB-SubCell"/>
</dbReference>
<keyword evidence="14" id="KW-0539">Nucleus</keyword>
<evidence type="ECO:0000256" key="11">
    <source>
        <dbReference type="ARBA" id="ARBA00023136"/>
    </source>
</evidence>
<evidence type="ECO:0000256" key="3">
    <source>
        <dbReference type="ARBA" id="ARBA00004186"/>
    </source>
</evidence>
<dbReference type="InterPro" id="IPR021713">
    <property type="entry name" value="Folliculin"/>
</dbReference>
<keyword evidence="18" id="KW-1185">Reference proteome</keyword>
<comment type="similarity">
    <text evidence="7">Belongs to the folliculin family.</text>
</comment>
<name>A0AAD4K0A8_9MUSC</name>
<dbReference type="GO" id="GO:0005829">
    <property type="term" value="C:cytosol"/>
    <property type="evidence" value="ECO:0007669"/>
    <property type="project" value="UniProtKB-SubCell"/>
</dbReference>
<dbReference type="InterPro" id="IPR037521">
    <property type="entry name" value="FLCN/SMCR8_DENN"/>
</dbReference>
<keyword evidence="13" id="KW-0458">Lysosome</keyword>
<evidence type="ECO:0000256" key="4">
    <source>
        <dbReference type="ARBA" id="ARBA00004300"/>
    </source>
</evidence>
<evidence type="ECO:0000256" key="10">
    <source>
        <dbReference type="ARBA" id="ARBA00022490"/>
    </source>
</evidence>
<keyword evidence="15" id="KW-0966">Cell projection</keyword>
<evidence type="ECO:0000256" key="9">
    <source>
        <dbReference type="ARBA" id="ARBA00022468"/>
    </source>
</evidence>
<dbReference type="PANTHER" id="PTHR31441">
    <property type="entry name" value="FOLLICULIN FAMILY MEMBER"/>
    <property type="match status" value="1"/>
</dbReference>
<feature type="domain" description="UDENN FLCN/SMCR8-type" evidence="16">
    <location>
        <begin position="52"/>
        <end position="494"/>
    </location>
</feature>
<dbReference type="Pfam" id="PF11704">
    <property type="entry name" value="Folliculin"/>
    <property type="match status" value="1"/>
</dbReference>
<dbReference type="GO" id="GO:0005813">
    <property type="term" value="C:centrosome"/>
    <property type="evidence" value="ECO:0007669"/>
    <property type="project" value="UniProtKB-SubCell"/>
</dbReference>
<evidence type="ECO:0000313" key="17">
    <source>
        <dbReference type="EMBL" id="KAH8370862.1"/>
    </source>
</evidence>
<accession>A0AAD4K0A8</accession>
<dbReference type="EMBL" id="JAJJHW010002585">
    <property type="protein sequence ID" value="KAH8370862.1"/>
    <property type="molecule type" value="Genomic_DNA"/>
</dbReference>
<dbReference type="Proteomes" id="UP001200034">
    <property type="component" value="Unassembled WGS sequence"/>
</dbReference>
<dbReference type="InterPro" id="IPR032035">
    <property type="entry name" value="Folliculin_DENN"/>
</dbReference>
<dbReference type="Pfam" id="PF16692">
    <property type="entry name" value="Folliculin_C"/>
    <property type="match status" value="1"/>
</dbReference>
<organism evidence="17 18">
    <name type="scientific">Drosophila rubida</name>
    <dbReference type="NCBI Taxonomy" id="30044"/>
    <lineage>
        <taxon>Eukaryota</taxon>
        <taxon>Metazoa</taxon>
        <taxon>Ecdysozoa</taxon>
        <taxon>Arthropoda</taxon>
        <taxon>Hexapoda</taxon>
        <taxon>Insecta</taxon>
        <taxon>Pterygota</taxon>
        <taxon>Neoptera</taxon>
        <taxon>Endopterygota</taxon>
        <taxon>Diptera</taxon>
        <taxon>Brachycera</taxon>
        <taxon>Muscomorpha</taxon>
        <taxon>Ephydroidea</taxon>
        <taxon>Drosophilidae</taxon>
        <taxon>Drosophila</taxon>
    </lineage>
</organism>
<dbReference type="AlphaFoldDB" id="A0AAD4K0A8"/>
<dbReference type="PANTHER" id="PTHR31441:SF2">
    <property type="entry name" value="FOLLICULIN"/>
    <property type="match status" value="1"/>
</dbReference>
<sequence>MNAVIALCHFCEAHGPCAIFCTQTLRDTKIEDLVNLEQPQQPGQKTCSACNYTLGRNNNNAIYSKDTESGATFVSTKVATLQEVANLVKQAAVRSLSCEINTNKDGDGDGGFVFFGDSTRGHILSHTFRVSDLQARGYYQLFSIIVLMKDKYFLLNTKPFLAEHLRKISAELQVGAQRTKAAEELNYSARQRRLSGAQFLMPTPRSLLELTGEENVFAQLHAHFAWILLAGSRFLTEHITFGNLPWLPPQSSGRPPAQRLTYNSSTLPMIQMYEDDPEQEGFFSLRHIKKVLHKDDFATVCYCALTGVKIIVRGAPERTVLFMMCLKKLLPDPMHNLMRIDAQHQHSISSEYKIISVSNDIAVPIASSSVFRIDFLEKHVNGNDIVSVKWPGELPRKRKYFSSYALITVTSSCQSFTVPDLLVKLLKAVKAVEEKTFTELVLNKQTKVLIEEWKNKVICLNQAKSGSVQAKLKKVLGVQPQDQPLINYWSTHLP</sequence>
<comment type="subcellular location">
    <subcellularLocation>
        <location evidence="2">Cell projection</location>
        <location evidence="2">Cilium</location>
    </subcellularLocation>
    <subcellularLocation>
        <location evidence="4">Cytoplasm</location>
        <location evidence="4">Cytoskeleton</location>
        <location evidence="4">Microtubule organizing center</location>
        <location evidence="4">Centrosome</location>
    </subcellularLocation>
    <subcellularLocation>
        <location evidence="3">Cytoplasm</location>
        <location evidence="3">Cytoskeleton</location>
        <location evidence="3">Spindle</location>
    </subcellularLocation>
    <subcellularLocation>
        <location evidence="5">Cytoplasm</location>
        <location evidence="5">Cytosol</location>
    </subcellularLocation>
    <subcellularLocation>
        <location evidence="6">Lysosome membrane</location>
    </subcellularLocation>
    <subcellularLocation>
        <location evidence="1">Nucleus</location>
    </subcellularLocation>
</comment>
<evidence type="ECO:0000256" key="2">
    <source>
        <dbReference type="ARBA" id="ARBA00004138"/>
    </source>
</evidence>
<dbReference type="GO" id="GO:0000122">
    <property type="term" value="P:negative regulation of transcription by RNA polymerase II"/>
    <property type="evidence" value="ECO:0007669"/>
    <property type="project" value="TreeGrafter"/>
</dbReference>
<comment type="caution">
    <text evidence="17">The sequence shown here is derived from an EMBL/GenBank/DDBJ whole genome shotgun (WGS) entry which is preliminary data.</text>
</comment>
<evidence type="ECO:0000256" key="7">
    <source>
        <dbReference type="ARBA" id="ARBA00009987"/>
    </source>
</evidence>
<reference evidence="17" key="1">
    <citation type="journal article" date="2021" name="Mol. Ecol. Resour.">
        <title>Phylogenomic analyses of the genus Drosophila reveals genomic signals of climate adaptation.</title>
        <authorList>
            <person name="Li F."/>
            <person name="Rane R.V."/>
            <person name="Luria V."/>
            <person name="Xiong Z."/>
            <person name="Chen J."/>
            <person name="Li Z."/>
            <person name="Catullo R.A."/>
            <person name="Griffin P.C."/>
            <person name="Schiffer M."/>
            <person name="Pearce S."/>
            <person name="Lee S.F."/>
            <person name="McElroy K."/>
            <person name="Stocker A."/>
            <person name="Shirriffs J."/>
            <person name="Cockerell F."/>
            <person name="Coppin C."/>
            <person name="Sgro C.M."/>
            <person name="Karger A."/>
            <person name="Cain J.W."/>
            <person name="Weber J.A."/>
            <person name="Santpere G."/>
            <person name="Kirschner M.W."/>
            <person name="Hoffmann A.A."/>
            <person name="Oakeshott J.G."/>
            <person name="Zhang G."/>
        </authorList>
    </citation>
    <scope>NUCLEOTIDE SEQUENCE</scope>
    <source>
        <strain evidence="17">BGI-SZ-2011g</strain>
    </source>
</reference>
<evidence type="ECO:0000256" key="5">
    <source>
        <dbReference type="ARBA" id="ARBA00004514"/>
    </source>
</evidence>
<evidence type="ECO:0000313" key="18">
    <source>
        <dbReference type="Proteomes" id="UP001200034"/>
    </source>
</evidence>
<evidence type="ECO:0000256" key="6">
    <source>
        <dbReference type="ARBA" id="ARBA00004656"/>
    </source>
</evidence>
<dbReference type="GO" id="GO:0005929">
    <property type="term" value="C:cilium"/>
    <property type="evidence" value="ECO:0007669"/>
    <property type="project" value="UniProtKB-SubCell"/>
</dbReference>
<evidence type="ECO:0000256" key="14">
    <source>
        <dbReference type="ARBA" id="ARBA00023242"/>
    </source>
</evidence>
<protein>
    <recommendedName>
        <fullName evidence="8">Folliculin</fullName>
    </recommendedName>
</protein>
<keyword evidence="11" id="KW-0472">Membrane</keyword>
<gene>
    <name evidence="17" type="ORF">KR093_005243</name>
</gene>
<evidence type="ECO:0000259" key="16">
    <source>
        <dbReference type="PROSITE" id="PS51834"/>
    </source>
</evidence>
<keyword evidence="9" id="KW-0343">GTPase activation</keyword>
<keyword evidence="10" id="KW-0963">Cytoplasm</keyword>
<evidence type="ECO:0000256" key="15">
    <source>
        <dbReference type="ARBA" id="ARBA00023273"/>
    </source>
</evidence>
<evidence type="ECO:0000256" key="1">
    <source>
        <dbReference type="ARBA" id="ARBA00004123"/>
    </source>
</evidence>
<proteinExistence type="inferred from homology"/>
<keyword evidence="12" id="KW-0206">Cytoskeleton</keyword>
<dbReference type="PROSITE" id="PS51834">
    <property type="entry name" value="DENN_FLCN_SMCR8"/>
    <property type="match status" value="1"/>
</dbReference>
<evidence type="ECO:0000256" key="8">
    <source>
        <dbReference type="ARBA" id="ARBA00021824"/>
    </source>
</evidence>
<dbReference type="GO" id="GO:0005634">
    <property type="term" value="C:nucleus"/>
    <property type="evidence" value="ECO:0007669"/>
    <property type="project" value="UniProtKB-SubCell"/>
</dbReference>